<dbReference type="EMBL" id="JBGCUO010000001">
    <property type="protein sequence ID" value="MEY1660820.1"/>
    <property type="molecule type" value="Genomic_DNA"/>
</dbReference>
<evidence type="ECO:0000313" key="6">
    <source>
        <dbReference type="Proteomes" id="UP001562065"/>
    </source>
</evidence>
<dbReference type="InterPro" id="IPR032687">
    <property type="entry name" value="AraC-type_N"/>
</dbReference>
<dbReference type="SMART" id="SM00342">
    <property type="entry name" value="HTH_ARAC"/>
    <property type="match status" value="1"/>
</dbReference>
<dbReference type="PROSITE" id="PS01124">
    <property type="entry name" value="HTH_ARAC_FAMILY_2"/>
    <property type="match status" value="1"/>
</dbReference>
<name>A0ABV4ADU9_9GAMM</name>
<dbReference type="PRINTS" id="PR00032">
    <property type="entry name" value="HTHARAC"/>
</dbReference>
<proteinExistence type="predicted"/>
<keyword evidence="3" id="KW-0804">Transcription</keyword>
<keyword evidence="2" id="KW-0238">DNA-binding</keyword>
<dbReference type="Pfam" id="PF12833">
    <property type="entry name" value="HTH_18"/>
    <property type="match status" value="1"/>
</dbReference>
<accession>A0ABV4ADU9</accession>
<dbReference type="PANTHER" id="PTHR47894">
    <property type="entry name" value="HTH-TYPE TRANSCRIPTIONAL REGULATOR GADX"/>
    <property type="match status" value="1"/>
</dbReference>
<sequence>MNMALPQSARTQACVVARLLQDQGHAPERVLAQQGLGSDDLRTPWESVPSARITGLWRTARELLGPDCGLLGSRYLNLASFQEVGYCALTAPTVLLGLKALANYFPLVAGNGLLIVEERDDVVVLTFHENPLSPICHAEVDLLFAALVREMARHCLQPIVPLQVELQQRGRSGSRLYRDCFGVQPYFGTVQDRMLFSRHDLMQTPNGANPDVYQRLHHELARNLRSSEGSLQEKVSSLLMHVLPGGVFELEEIARRLGLSARTLQRRLAAEGVVFSALLEQARKDIALQRVKRGNQSIKEIAYTLGYADMNNFTRAFKRWFGAPPSHYRHQHRPSG</sequence>
<keyword evidence="1" id="KW-0805">Transcription regulation</keyword>
<dbReference type="InterPro" id="IPR018060">
    <property type="entry name" value="HTH_AraC"/>
</dbReference>
<feature type="domain" description="HTH araC/xylS-type" evidence="4">
    <location>
        <begin position="233"/>
        <end position="331"/>
    </location>
</feature>
<dbReference type="SUPFAM" id="SSF46689">
    <property type="entry name" value="Homeodomain-like"/>
    <property type="match status" value="1"/>
</dbReference>
<gene>
    <name evidence="5" type="ORF">AB5I84_01500</name>
</gene>
<keyword evidence="6" id="KW-1185">Reference proteome</keyword>
<evidence type="ECO:0000313" key="5">
    <source>
        <dbReference type="EMBL" id="MEY1660820.1"/>
    </source>
</evidence>
<reference evidence="5 6" key="1">
    <citation type="submission" date="2024-07" db="EMBL/GenBank/DDBJ databases">
        <authorList>
            <person name="Ren Q."/>
        </authorList>
    </citation>
    <scope>NUCLEOTIDE SEQUENCE [LARGE SCALE GENOMIC DNA]</scope>
    <source>
        <strain evidence="5 6">REN37</strain>
    </source>
</reference>
<dbReference type="InterPro" id="IPR009057">
    <property type="entry name" value="Homeodomain-like_sf"/>
</dbReference>
<organism evidence="5 6">
    <name type="scientific">Isoalcanivorax beigongshangi</name>
    <dbReference type="NCBI Taxonomy" id="3238810"/>
    <lineage>
        <taxon>Bacteria</taxon>
        <taxon>Pseudomonadati</taxon>
        <taxon>Pseudomonadota</taxon>
        <taxon>Gammaproteobacteria</taxon>
        <taxon>Oceanospirillales</taxon>
        <taxon>Alcanivoracaceae</taxon>
        <taxon>Isoalcanivorax</taxon>
    </lineage>
</organism>
<comment type="caution">
    <text evidence="5">The sequence shown here is derived from an EMBL/GenBank/DDBJ whole genome shotgun (WGS) entry which is preliminary data.</text>
</comment>
<dbReference type="Proteomes" id="UP001562065">
    <property type="component" value="Unassembled WGS sequence"/>
</dbReference>
<protein>
    <submittedName>
        <fullName evidence="5">AraC family transcriptional regulator ligand-binding domain-containing protein</fullName>
    </submittedName>
</protein>
<dbReference type="Gene3D" id="1.10.10.60">
    <property type="entry name" value="Homeodomain-like"/>
    <property type="match status" value="1"/>
</dbReference>
<evidence type="ECO:0000259" key="4">
    <source>
        <dbReference type="PROSITE" id="PS01124"/>
    </source>
</evidence>
<dbReference type="RefSeq" id="WP_369454062.1">
    <property type="nucleotide sequence ID" value="NZ_JBGCUO010000001.1"/>
</dbReference>
<dbReference type="PANTHER" id="PTHR47894:SF1">
    <property type="entry name" value="HTH-TYPE TRANSCRIPTIONAL REGULATOR VQSM"/>
    <property type="match status" value="1"/>
</dbReference>
<evidence type="ECO:0000256" key="1">
    <source>
        <dbReference type="ARBA" id="ARBA00023015"/>
    </source>
</evidence>
<dbReference type="Pfam" id="PF12625">
    <property type="entry name" value="Arabinose_bd"/>
    <property type="match status" value="1"/>
</dbReference>
<evidence type="ECO:0000256" key="3">
    <source>
        <dbReference type="ARBA" id="ARBA00023163"/>
    </source>
</evidence>
<evidence type="ECO:0000256" key="2">
    <source>
        <dbReference type="ARBA" id="ARBA00023125"/>
    </source>
</evidence>
<dbReference type="InterPro" id="IPR020449">
    <property type="entry name" value="Tscrpt_reg_AraC-type_HTH"/>
</dbReference>